<reference evidence="10" key="1">
    <citation type="submission" date="2021-02" db="EMBL/GenBank/DDBJ databases">
        <authorList>
            <person name="Nowell W R."/>
        </authorList>
    </citation>
    <scope>NUCLEOTIDE SEQUENCE</scope>
</reference>
<evidence type="ECO:0000256" key="2">
    <source>
        <dbReference type="ARBA" id="ARBA00022692"/>
    </source>
</evidence>
<feature type="domain" description="G-protein coupled receptors family 1 profile" evidence="9">
    <location>
        <begin position="108"/>
        <end position="365"/>
    </location>
</feature>
<dbReference type="InterPro" id="IPR017452">
    <property type="entry name" value="GPCR_Rhodpsn_7TM"/>
</dbReference>
<feature type="transmembrane region" description="Helical" evidence="8">
    <location>
        <begin position="305"/>
        <end position="326"/>
    </location>
</feature>
<gene>
    <name evidence="10" type="ORF">IZO911_LOCUS42677</name>
</gene>
<evidence type="ECO:0000256" key="4">
    <source>
        <dbReference type="ARBA" id="ARBA00023040"/>
    </source>
</evidence>
<keyword evidence="4" id="KW-0297">G-protein coupled receptor</keyword>
<dbReference type="GO" id="GO:0016020">
    <property type="term" value="C:membrane"/>
    <property type="evidence" value="ECO:0007669"/>
    <property type="project" value="UniProtKB-SubCell"/>
</dbReference>
<feature type="transmembrane region" description="Helical" evidence="8">
    <location>
        <begin position="97"/>
        <end position="117"/>
    </location>
</feature>
<dbReference type="SUPFAM" id="SSF81321">
    <property type="entry name" value="Family A G protein-coupled receptor-like"/>
    <property type="match status" value="1"/>
</dbReference>
<dbReference type="EMBL" id="CAJNOE010001889">
    <property type="protein sequence ID" value="CAF1456585.1"/>
    <property type="molecule type" value="Genomic_DNA"/>
</dbReference>
<evidence type="ECO:0000313" key="10">
    <source>
        <dbReference type="EMBL" id="CAF1456585.1"/>
    </source>
</evidence>
<evidence type="ECO:0000256" key="5">
    <source>
        <dbReference type="ARBA" id="ARBA00023136"/>
    </source>
</evidence>
<keyword evidence="6" id="KW-0675">Receptor</keyword>
<keyword evidence="2 8" id="KW-0812">Transmembrane</keyword>
<organism evidence="10 11">
    <name type="scientific">Adineta steineri</name>
    <dbReference type="NCBI Taxonomy" id="433720"/>
    <lineage>
        <taxon>Eukaryota</taxon>
        <taxon>Metazoa</taxon>
        <taxon>Spiralia</taxon>
        <taxon>Gnathifera</taxon>
        <taxon>Rotifera</taxon>
        <taxon>Eurotatoria</taxon>
        <taxon>Bdelloidea</taxon>
        <taxon>Adinetida</taxon>
        <taxon>Adinetidae</taxon>
        <taxon>Adineta</taxon>
    </lineage>
</organism>
<keyword evidence="3 8" id="KW-1133">Transmembrane helix</keyword>
<dbReference type="PANTHER" id="PTHR24243">
    <property type="entry name" value="G-PROTEIN COUPLED RECEPTOR"/>
    <property type="match status" value="1"/>
</dbReference>
<feature type="transmembrane region" description="Helical" evidence="8">
    <location>
        <begin position="22"/>
        <end position="43"/>
    </location>
</feature>
<evidence type="ECO:0000256" key="1">
    <source>
        <dbReference type="ARBA" id="ARBA00004141"/>
    </source>
</evidence>
<evidence type="ECO:0000256" key="8">
    <source>
        <dbReference type="SAM" id="Phobius"/>
    </source>
</evidence>
<comment type="subcellular location">
    <subcellularLocation>
        <location evidence="1">Membrane</location>
        <topology evidence="1">Multi-pass membrane protein</topology>
    </subcellularLocation>
</comment>
<dbReference type="Pfam" id="PF00001">
    <property type="entry name" value="7tm_1"/>
    <property type="match status" value="1"/>
</dbReference>
<proteinExistence type="predicted"/>
<dbReference type="Proteomes" id="UP000663860">
    <property type="component" value="Unassembled WGS sequence"/>
</dbReference>
<accession>A0A815PZU5</accession>
<feature type="transmembrane region" description="Helical" evidence="8">
    <location>
        <begin position="55"/>
        <end position="77"/>
    </location>
</feature>
<keyword evidence="5 8" id="KW-0472">Membrane</keyword>
<feature type="transmembrane region" description="Helical" evidence="8">
    <location>
        <begin position="129"/>
        <end position="151"/>
    </location>
</feature>
<dbReference type="Gene3D" id="1.20.1070.10">
    <property type="entry name" value="Rhodopsin 7-helix transmembrane proteins"/>
    <property type="match status" value="1"/>
</dbReference>
<evidence type="ECO:0000259" key="9">
    <source>
        <dbReference type="PROSITE" id="PS50262"/>
    </source>
</evidence>
<feature type="transmembrane region" description="Helical" evidence="8">
    <location>
        <begin position="253"/>
        <end position="276"/>
    </location>
</feature>
<feature type="transmembrane region" description="Helical" evidence="8">
    <location>
        <begin position="211"/>
        <end position="233"/>
    </location>
</feature>
<sequence length="393" mass="45227">MNSSATVLESQLNLIRTYLTRYFMVPFYMFGNLGNLANIILFFERNPQLNNICGLCFIGLSLANLLIIDIGGLTRSLPFLTNFNLESTSLIFCKFRLYFVFYMFGNLGNLANIILFFERNPQLNNICGLCFIGLSLANLLIIDIGGLTRSLPFLTNFNLESTSLIFCKFRLYFVYFPLLLGRYFICLISIDRWMVTSSNESIRKMSFIENARYLIIVGTCICAIFSIHALIGFEIKFNRCYAYLNSSYSVFFSIYNALSVIIPMIIMTIFSMLIIVNIRQSRRRIHVIPKVATSTQQINMKFIRLALMQSLSFGLLNISFVVYVIYDFAISGQTKNSDQLVINDFLYDVSIYPIYIFSSITFATYTLASVKFRKECISTSRRLSTKLLPRFIH</sequence>
<evidence type="ECO:0000256" key="6">
    <source>
        <dbReference type="ARBA" id="ARBA00023170"/>
    </source>
</evidence>
<dbReference type="PROSITE" id="PS50262">
    <property type="entry name" value="G_PROTEIN_RECEP_F1_2"/>
    <property type="match status" value="1"/>
</dbReference>
<feature type="transmembrane region" description="Helical" evidence="8">
    <location>
        <begin position="346"/>
        <end position="368"/>
    </location>
</feature>
<evidence type="ECO:0000256" key="7">
    <source>
        <dbReference type="ARBA" id="ARBA00023224"/>
    </source>
</evidence>
<dbReference type="GO" id="GO:0004930">
    <property type="term" value="F:G protein-coupled receptor activity"/>
    <property type="evidence" value="ECO:0007669"/>
    <property type="project" value="UniProtKB-KW"/>
</dbReference>
<protein>
    <recommendedName>
        <fullName evidence="9">G-protein coupled receptors family 1 profile domain-containing protein</fullName>
    </recommendedName>
</protein>
<keyword evidence="7" id="KW-0807">Transducer</keyword>
<dbReference type="PANTHER" id="PTHR24243:SF208">
    <property type="entry name" value="PYROKININ-1 RECEPTOR"/>
    <property type="match status" value="1"/>
</dbReference>
<evidence type="ECO:0000256" key="3">
    <source>
        <dbReference type="ARBA" id="ARBA00022989"/>
    </source>
</evidence>
<feature type="transmembrane region" description="Helical" evidence="8">
    <location>
        <begin position="171"/>
        <end position="190"/>
    </location>
</feature>
<dbReference type="InterPro" id="IPR000276">
    <property type="entry name" value="GPCR_Rhodpsn"/>
</dbReference>
<dbReference type="CDD" id="cd00637">
    <property type="entry name" value="7tm_classA_rhodopsin-like"/>
    <property type="match status" value="1"/>
</dbReference>
<dbReference type="AlphaFoldDB" id="A0A815PZU5"/>
<comment type="caution">
    <text evidence="10">The sequence shown here is derived from an EMBL/GenBank/DDBJ whole genome shotgun (WGS) entry which is preliminary data.</text>
</comment>
<evidence type="ECO:0000313" key="11">
    <source>
        <dbReference type="Proteomes" id="UP000663860"/>
    </source>
</evidence>
<name>A0A815PZU5_9BILA</name>